<feature type="region of interest" description="Disordered" evidence="1">
    <location>
        <begin position="86"/>
        <end position="131"/>
    </location>
</feature>
<reference evidence="2" key="1">
    <citation type="submission" date="2006-06" db="EMBL/GenBank/DDBJ databases">
        <title>Complete sequence of chromosome of Mycobacterium sp. MCS.</title>
        <authorList>
            <consortium name="US DOE Joint Genome Institute"/>
            <person name="Copeland A."/>
            <person name="Lucas S."/>
            <person name="Lapidus A."/>
            <person name="Barry K."/>
            <person name="Detter J.C."/>
            <person name="Glavina del Rio T."/>
            <person name="Hammon N."/>
            <person name="Israni S."/>
            <person name="Dalin E."/>
            <person name="Tice H."/>
            <person name="Pitluck S."/>
            <person name="Martinez M."/>
            <person name="Schmutz J."/>
            <person name="Larimer F."/>
            <person name="Land M."/>
            <person name="Hauser L."/>
            <person name="Kyrpides N."/>
            <person name="Kim E."/>
            <person name="Miller C.D."/>
            <person name="Hughes J.E."/>
            <person name="Anderson A.J."/>
            <person name="Sims R.C."/>
            <person name="Richardson P."/>
        </authorList>
    </citation>
    <scope>NUCLEOTIDE SEQUENCE [LARGE SCALE GENOMIC DNA]</scope>
    <source>
        <strain evidence="2">MCS</strain>
    </source>
</reference>
<organism evidence="2">
    <name type="scientific">Mycobacterium sp. (strain MCS)</name>
    <dbReference type="NCBI Taxonomy" id="164756"/>
    <lineage>
        <taxon>Bacteria</taxon>
        <taxon>Bacillati</taxon>
        <taxon>Actinomycetota</taxon>
        <taxon>Actinomycetes</taxon>
        <taxon>Mycobacteriales</taxon>
        <taxon>Mycobacteriaceae</taxon>
        <taxon>Mycobacterium</taxon>
    </lineage>
</organism>
<gene>
    <name evidence="2" type="ordered locus">Mmcs_2839</name>
</gene>
<proteinExistence type="predicted"/>
<evidence type="ECO:0000256" key="1">
    <source>
        <dbReference type="SAM" id="MobiDB-lite"/>
    </source>
</evidence>
<evidence type="ECO:0000313" key="2">
    <source>
        <dbReference type="EMBL" id="ABG08946.1"/>
    </source>
</evidence>
<dbReference type="EMBL" id="CP000384">
    <property type="protein sequence ID" value="ABG08946.1"/>
    <property type="molecule type" value="Genomic_DNA"/>
</dbReference>
<dbReference type="AlphaFoldDB" id="A0A5Q5BKS2"/>
<name>A0A5Q5BKS2_MYCSS</name>
<sequence length="131" mass="14455">MVMSRDAEKDLGLVLSYLTGRKLTLDEVLAAVGMSRSTYYDRQGKGTLTTTDTLLRAARNLDLNPVDLLIRYGRIAPTDVADYLEGEEGDHPFGLTAATSPNTANPPERTRRRRRRSSLSDLAPRPDAPPL</sequence>
<accession>A0A5Q5BKS2</accession>
<evidence type="ECO:0008006" key="3">
    <source>
        <dbReference type="Google" id="ProtNLM"/>
    </source>
</evidence>
<dbReference type="KEGG" id="mmc:Mmcs_2839"/>
<protein>
    <recommendedName>
        <fullName evidence="3">Immunity repressor</fullName>
    </recommendedName>
</protein>